<reference evidence="2" key="1">
    <citation type="submission" date="2021-11" db="EMBL/GenBank/DDBJ databases">
        <authorList>
            <person name="Rodrigo-Torres L."/>
            <person name="Arahal R. D."/>
            <person name="Lucena T."/>
        </authorList>
    </citation>
    <scope>NUCLEOTIDE SEQUENCE</scope>
    <source>
        <strain evidence="2">CECT 7928</strain>
    </source>
</reference>
<sequence>MLTKLFVNAQLALDSIKKSASNFVGDERGVTAIEYSIIAAVMGIGIYVGLTKSSLVTNIGSALKTVASDINSAAGK</sequence>
<feature type="transmembrane region" description="Helical" evidence="1">
    <location>
        <begin position="32"/>
        <end position="50"/>
    </location>
</feature>
<comment type="caution">
    <text evidence="2">The sequence shown here is derived from an EMBL/GenBank/DDBJ whole genome shotgun (WGS) entry which is preliminary data.</text>
</comment>
<evidence type="ECO:0000256" key="1">
    <source>
        <dbReference type="SAM" id="Phobius"/>
    </source>
</evidence>
<accession>A0ABM9A1S8</accession>
<evidence type="ECO:0000313" key="2">
    <source>
        <dbReference type="EMBL" id="CAH0537046.1"/>
    </source>
</evidence>
<keyword evidence="1" id="KW-1133">Transmembrane helix</keyword>
<dbReference type="EMBL" id="CAKLDM010000001">
    <property type="protein sequence ID" value="CAH0537046.1"/>
    <property type="molecule type" value="Genomic_DNA"/>
</dbReference>
<dbReference type="RefSeq" id="WP_237360258.1">
    <property type="nucleotide sequence ID" value="NZ_CAKLDM010000001.1"/>
</dbReference>
<keyword evidence="1" id="KW-0812">Transmembrane</keyword>
<proteinExistence type="predicted"/>
<keyword evidence="3" id="KW-1185">Reference proteome</keyword>
<evidence type="ECO:0008006" key="4">
    <source>
        <dbReference type="Google" id="ProtNLM"/>
    </source>
</evidence>
<protein>
    <recommendedName>
        <fullName evidence="4">Flp/Fap pilin component</fullName>
    </recommendedName>
</protein>
<gene>
    <name evidence="2" type="ORF">VMF7928_00882</name>
</gene>
<dbReference type="Proteomes" id="UP000838748">
    <property type="component" value="Unassembled WGS sequence"/>
</dbReference>
<organism evidence="2 3">
    <name type="scientific">Vibrio marisflavi CECT 7928</name>
    <dbReference type="NCBI Taxonomy" id="634439"/>
    <lineage>
        <taxon>Bacteria</taxon>
        <taxon>Pseudomonadati</taxon>
        <taxon>Pseudomonadota</taxon>
        <taxon>Gammaproteobacteria</taxon>
        <taxon>Vibrionales</taxon>
        <taxon>Vibrionaceae</taxon>
        <taxon>Vibrio</taxon>
    </lineage>
</organism>
<keyword evidence="1" id="KW-0472">Membrane</keyword>
<evidence type="ECO:0000313" key="3">
    <source>
        <dbReference type="Proteomes" id="UP000838748"/>
    </source>
</evidence>
<name>A0ABM9A1S8_9VIBR</name>